<accession>A0AAD8F5J4</accession>
<reference evidence="1" key="2">
    <citation type="submission" date="2023-04" db="EMBL/GenBank/DDBJ databases">
        <authorList>
            <person name="Bu L."/>
            <person name="Lu L."/>
            <person name="Laidemitt M.R."/>
            <person name="Zhang S.M."/>
            <person name="Mutuku M."/>
            <person name="Mkoji G."/>
            <person name="Steinauer M."/>
            <person name="Loker E.S."/>
        </authorList>
    </citation>
    <scope>NUCLEOTIDE SEQUENCE</scope>
    <source>
        <strain evidence="1">KasaAsao</strain>
        <tissue evidence="1">Whole Snail</tissue>
    </source>
</reference>
<dbReference type="Proteomes" id="UP001233172">
    <property type="component" value="Unassembled WGS sequence"/>
</dbReference>
<protein>
    <submittedName>
        <fullName evidence="1">Uncharacterized protein</fullName>
    </submittedName>
</protein>
<feature type="non-terminal residue" evidence="1">
    <location>
        <position position="1"/>
    </location>
</feature>
<proteinExistence type="predicted"/>
<dbReference type="EMBL" id="JASAOG010000097">
    <property type="protein sequence ID" value="KAK0052085.1"/>
    <property type="molecule type" value="Genomic_DNA"/>
</dbReference>
<gene>
    <name evidence="1" type="ORF">Bpfe_018415</name>
</gene>
<keyword evidence="2" id="KW-1185">Reference proteome</keyword>
<organism evidence="1 2">
    <name type="scientific">Biomphalaria pfeifferi</name>
    <name type="common">Bloodfluke planorb</name>
    <name type="synonym">Freshwater snail</name>
    <dbReference type="NCBI Taxonomy" id="112525"/>
    <lineage>
        <taxon>Eukaryota</taxon>
        <taxon>Metazoa</taxon>
        <taxon>Spiralia</taxon>
        <taxon>Lophotrochozoa</taxon>
        <taxon>Mollusca</taxon>
        <taxon>Gastropoda</taxon>
        <taxon>Heterobranchia</taxon>
        <taxon>Euthyneura</taxon>
        <taxon>Panpulmonata</taxon>
        <taxon>Hygrophila</taxon>
        <taxon>Lymnaeoidea</taxon>
        <taxon>Planorbidae</taxon>
        <taxon>Biomphalaria</taxon>
    </lineage>
</organism>
<dbReference type="AlphaFoldDB" id="A0AAD8F5J4"/>
<evidence type="ECO:0000313" key="1">
    <source>
        <dbReference type="EMBL" id="KAK0052085.1"/>
    </source>
</evidence>
<sequence length="88" mass="9784">KGSEKWDGWKLKIYNPIRAAAQLSLLLVIKLWDGPSSWDYWTASDLCGHYGPPALYIGLFGQGSPLCRVSFKQCVLKPAPGETTLSMR</sequence>
<reference evidence="1" key="1">
    <citation type="journal article" date="2023" name="PLoS Negl. Trop. Dis.">
        <title>A genome sequence for Biomphalaria pfeifferi, the major vector snail for the human-infecting parasite Schistosoma mansoni.</title>
        <authorList>
            <person name="Bu L."/>
            <person name="Lu L."/>
            <person name="Laidemitt M.R."/>
            <person name="Zhang S.M."/>
            <person name="Mutuku M."/>
            <person name="Mkoji G."/>
            <person name="Steinauer M."/>
            <person name="Loker E.S."/>
        </authorList>
    </citation>
    <scope>NUCLEOTIDE SEQUENCE</scope>
    <source>
        <strain evidence="1">KasaAsao</strain>
    </source>
</reference>
<comment type="caution">
    <text evidence="1">The sequence shown here is derived from an EMBL/GenBank/DDBJ whole genome shotgun (WGS) entry which is preliminary data.</text>
</comment>
<name>A0AAD8F5J4_BIOPF</name>
<evidence type="ECO:0000313" key="2">
    <source>
        <dbReference type="Proteomes" id="UP001233172"/>
    </source>
</evidence>